<reference evidence="3 4" key="1">
    <citation type="submission" date="2019-01" db="EMBL/GenBank/DDBJ databases">
        <title>Lacibacter sp. strain TTM-7.</title>
        <authorList>
            <person name="Chen W.-M."/>
        </authorList>
    </citation>
    <scope>NUCLEOTIDE SEQUENCE [LARGE SCALE GENOMIC DNA]</scope>
    <source>
        <strain evidence="3 4">TTM-7</strain>
    </source>
</reference>
<dbReference type="AlphaFoldDB" id="A0A4Q1CKK8"/>
<organism evidence="3 4">
    <name type="scientific">Lacibacter luteus</name>
    <dbReference type="NCBI Taxonomy" id="2508719"/>
    <lineage>
        <taxon>Bacteria</taxon>
        <taxon>Pseudomonadati</taxon>
        <taxon>Bacteroidota</taxon>
        <taxon>Chitinophagia</taxon>
        <taxon>Chitinophagales</taxon>
        <taxon>Chitinophagaceae</taxon>
        <taxon>Lacibacter</taxon>
    </lineage>
</organism>
<evidence type="ECO:0000259" key="2">
    <source>
        <dbReference type="Pfam" id="PF13568"/>
    </source>
</evidence>
<feature type="signal peptide" evidence="1">
    <location>
        <begin position="1"/>
        <end position="21"/>
    </location>
</feature>
<proteinExistence type="predicted"/>
<dbReference type="Pfam" id="PF13568">
    <property type="entry name" value="OMP_b-brl_2"/>
    <property type="match status" value="1"/>
</dbReference>
<feature type="chain" id="PRO_5020271676" evidence="1">
    <location>
        <begin position="22"/>
        <end position="222"/>
    </location>
</feature>
<keyword evidence="4" id="KW-1185">Reference proteome</keyword>
<feature type="domain" description="Outer membrane protein beta-barrel" evidence="2">
    <location>
        <begin position="57"/>
        <end position="200"/>
    </location>
</feature>
<comment type="caution">
    <text evidence="3">The sequence shown here is derived from an EMBL/GenBank/DDBJ whole genome shotgun (WGS) entry which is preliminary data.</text>
</comment>
<gene>
    <name evidence="3" type="ORF">ESA94_00415</name>
</gene>
<evidence type="ECO:0000313" key="4">
    <source>
        <dbReference type="Proteomes" id="UP000290204"/>
    </source>
</evidence>
<dbReference type="Proteomes" id="UP000290204">
    <property type="component" value="Unassembled WGS sequence"/>
</dbReference>
<dbReference type="RefSeq" id="WP_129128891.1">
    <property type="nucleotide sequence ID" value="NZ_SDHW01000001.1"/>
</dbReference>
<keyword evidence="1" id="KW-0732">Signal</keyword>
<dbReference type="EMBL" id="SDHW01000001">
    <property type="protein sequence ID" value="RXK61518.1"/>
    <property type="molecule type" value="Genomic_DNA"/>
</dbReference>
<name>A0A4Q1CKK8_9BACT</name>
<dbReference type="InterPro" id="IPR025665">
    <property type="entry name" value="Beta-barrel_OMP_2"/>
</dbReference>
<protein>
    <submittedName>
        <fullName evidence="3">PorT family protein</fullName>
    </submittedName>
</protein>
<dbReference type="OrthoDB" id="947434at2"/>
<accession>A0A4Q1CKK8</accession>
<evidence type="ECO:0000313" key="3">
    <source>
        <dbReference type="EMBL" id="RXK61518.1"/>
    </source>
</evidence>
<sequence length="222" mass="24521">MRKIYLSLLVVFTTAAITTNAQVKPVIKAGVIQSTWKGEARQSFDQLIDKTDGYITTRNRTAFYVGAGIELPLGDVVSLEPSLVYSQRGYGIKGNLTINDMKIDALDARATSQMHYIDLPVLLKVKPAAGLQLFAGPQVSYLVKNNLRADVSVLGFSLINTDMDITEQFNRWDVGVTGGIGYEFANGIGITAAYERGFQRLDKNQNFKAFNEGYKAGLTYRF</sequence>
<evidence type="ECO:0000256" key="1">
    <source>
        <dbReference type="SAM" id="SignalP"/>
    </source>
</evidence>